<reference evidence="1 2" key="1">
    <citation type="submission" date="2020-05" db="EMBL/GenBank/DDBJ databases">
        <title>Genome Sequencing of Type Strains.</title>
        <authorList>
            <person name="Lemaire J.F."/>
            <person name="Inderbitzin P."/>
            <person name="Gregorio O.A."/>
            <person name="Collins S.B."/>
            <person name="Wespe N."/>
            <person name="Knight-Connoni V."/>
        </authorList>
    </citation>
    <scope>NUCLEOTIDE SEQUENCE [LARGE SCALE GENOMIC DNA]</scope>
    <source>
        <strain evidence="1 2">ATCC 25174</strain>
    </source>
</reference>
<organism evidence="1 2">
    <name type="scientific">Cellulomonas humilata</name>
    <dbReference type="NCBI Taxonomy" id="144055"/>
    <lineage>
        <taxon>Bacteria</taxon>
        <taxon>Bacillati</taxon>
        <taxon>Actinomycetota</taxon>
        <taxon>Actinomycetes</taxon>
        <taxon>Micrococcales</taxon>
        <taxon>Cellulomonadaceae</taxon>
        <taxon>Cellulomonas</taxon>
    </lineage>
</organism>
<comment type="caution">
    <text evidence="1">The sequence shown here is derived from an EMBL/GenBank/DDBJ whole genome shotgun (WGS) entry which is preliminary data.</text>
</comment>
<evidence type="ECO:0000313" key="2">
    <source>
        <dbReference type="Proteomes" id="UP000565724"/>
    </source>
</evidence>
<name>A0A7Y6A0T8_9CELL</name>
<protein>
    <submittedName>
        <fullName evidence="1">DUF1579 family protein</fullName>
    </submittedName>
</protein>
<gene>
    <name evidence="1" type="ORF">HP550_03875</name>
</gene>
<sequence length="152" mass="16461">MSIVDHLTPLFGTWRGTNRLRLMPTDDYQASDATATIGVTAARFVSIAYTWADGDAPQDGLLLVGGDATADGCQAVWVDSWHTGPTWMSFTGGVGDDGELRLRGSYPAESGPDWGWHIHVRPQDATVTMHNVVPEHAPYQVVELALEPDDLA</sequence>
<proteinExistence type="predicted"/>
<dbReference type="RefSeq" id="WP_175346286.1">
    <property type="nucleotide sequence ID" value="NZ_JABMCI010000047.1"/>
</dbReference>
<dbReference type="Pfam" id="PF07617">
    <property type="entry name" value="DUF1579"/>
    <property type="match status" value="1"/>
</dbReference>
<evidence type="ECO:0000313" key="1">
    <source>
        <dbReference type="EMBL" id="NUU16384.1"/>
    </source>
</evidence>
<dbReference type="Proteomes" id="UP000565724">
    <property type="component" value="Unassembled WGS sequence"/>
</dbReference>
<dbReference type="EMBL" id="JABMCI010000047">
    <property type="protein sequence ID" value="NUU16384.1"/>
    <property type="molecule type" value="Genomic_DNA"/>
</dbReference>
<accession>A0A7Y6A0T8</accession>
<dbReference type="AlphaFoldDB" id="A0A7Y6A0T8"/>
<keyword evidence="2" id="KW-1185">Reference proteome</keyword>
<dbReference type="InterPro" id="IPR011473">
    <property type="entry name" value="DUF1579"/>
</dbReference>